<gene>
    <name evidence="1" type="ORF">RHMOL_Rhmol10G0076600</name>
</gene>
<name>A0ACC0M0Z6_RHOML</name>
<comment type="caution">
    <text evidence="1">The sequence shown here is derived from an EMBL/GenBank/DDBJ whole genome shotgun (WGS) entry which is preliminary data.</text>
</comment>
<dbReference type="Proteomes" id="UP001062846">
    <property type="component" value="Chromosome 10"/>
</dbReference>
<keyword evidence="2" id="KW-1185">Reference proteome</keyword>
<dbReference type="EMBL" id="CM046397">
    <property type="protein sequence ID" value="KAI8534264.1"/>
    <property type="molecule type" value="Genomic_DNA"/>
</dbReference>
<protein>
    <submittedName>
        <fullName evidence="1">Uncharacterized protein</fullName>
    </submittedName>
</protein>
<sequence length="600" mass="66238">MGLQEEMAKKCGKPVVSVDRSVSWKMARQNKDGGYDNIDIEEKAAEIDEITKQVEDGTLQTQGRNDILTIALGGTEHGGRVRAVGGKVTPTLYFNVPRRGNHSRCEEKQKSLEKSLAENEEKRQSLEKVVSHMKVQLDAIQQCTPHTPHSDNVGSNTFRSHNIRSPQVNPSALEEWGRTNDDTSPPNPTPNAKKVRFPLKFFFSLFICCHFVAIQQRTPHTPHSDDVGSNTFRSDNIGSPQVNTFALEDWARTNDDTSPPNPAPNAMKGKKCKLAVGSLNNVVADGTVYKSSGPNERIHTVPLGEGNLRVLIDSVKVGHANLPIPIPEVAATVEEALGCFVAWPKSHILFAPEVKEALLPVPISKDVTTVGDAIGCQVGSKRLTKVAPKIPTMVGNERAVKQGGVAGRRGVIGSNEATSKNVEWEKNLECIKMYSELVKHVQEGAGYTIPLDKDLFGVEVDVNLQKVDMEAICHMKWLTGTCIMLYMRLLYFNIKASNMDTRFAFFNPCGLSEHYKDGDISKSGMLARRLEDVKNNQLLLVPLNTGTHWVFCIIELSSSTVYYMDSVSTQFNPPLQILITTSMAKELTRKPKLMKCESSG</sequence>
<evidence type="ECO:0000313" key="1">
    <source>
        <dbReference type="EMBL" id="KAI8534264.1"/>
    </source>
</evidence>
<reference evidence="1" key="1">
    <citation type="submission" date="2022-02" db="EMBL/GenBank/DDBJ databases">
        <title>Plant Genome Project.</title>
        <authorList>
            <person name="Zhang R.-G."/>
        </authorList>
    </citation>
    <scope>NUCLEOTIDE SEQUENCE</scope>
    <source>
        <strain evidence="1">AT1</strain>
    </source>
</reference>
<evidence type="ECO:0000313" key="2">
    <source>
        <dbReference type="Proteomes" id="UP001062846"/>
    </source>
</evidence>
<accession>A0ACC0M0Z6</accession>
<proteinExistence type="predicted"/>
<organism evidence="1 2">
    <name type="scientific">Rhododendron molle</name>
    <name type="common">Chinese azalea</name>
    <name type="synonym">Azalea mollis</name>
    <dbReference type="NCBI Taxonomy" id="49168"/>
    <lineage>
        <taxon>Eukaryota</taxon>
        <taxon>Viridiplantae</taxon>
        <taxon>Streptophyta</taxon>
        <taxon>Embryophyta</taxon>
        <taxon>Tracheophyta</taxon>
        <taxon>Spermatophyta</taxon>
        <taxon>Magnoliopsida</taxon>
        <taxon>eudicotyledons</taxon>
        <taxon>Gunneridae</taxon>
        <taxon>Pentapetalae</taxon>
        <taxon>asterids</taxon>
        <taxon>Ericales</taxon>
        <taxon>Ericaceae</taxon>
        <taxon>Ericoideae</taxon>
        <taxon>Rhodoreae</taxon>
        <taxon>Rhododendron</taxon>
    </lineage>
</organism>